<organism evidence="2 3">
    <name type="scientific">Clostridium symbiosum</name>
    <name type="common">Bacteroides symbiosus</name>
    <dbReference type="NCBI Taxonomy" id="1512"/>
    <lineage>
        <taxon>Bacteria</taxon>
        <taxon>Bacillati</taxon>
        <taxon>Bacillota</taxon>
        <taxon>Clostridia</taxon>
        <taxon>Lachnospirales</taxon>
        <taxon>Lachnospiraceae</taxon>
        <taxon>Otoolea</taxon>
    </lineage>
</organism>
<keyword evidence="1" id="KW-0812">Transmembrane</keyword>
<dbReference type="RefSeq" id="WP_024739573.1">
    <property type="nucleotide sequence ID" value="NZ_CABHNX010000202.1"/>
</dbReference>
<dbReference type="EMBL" id="JAINVB010000001">
    <property type="protein sequence ID" value="MCK0087976.1"/>
    <property type="molecule type" value="Genomic_DNA"/>
</dbReference>
<evidence type="ECO:0000256" key="1">
    <source>
        <dbReference type="SAM" id="Phobius"/>
    </source>
</evidence>
<evidence type="ECO:0008006" key="4">
    <source>
        <dbReference type="Google" id="ProtNLM"/>
    </source>
</evidence>
<keyword evidence="1" id="KW-0472">Membrane</keyword>
<keyword evidence="1" id="KW-1133">Transmembrane helix</keyword>
<name>A0AAW5F801_CLOSY</name>
<feature type="transmembrane region" description="Helical" evidence="1">
    <location>
        <begin position="69"/>
        <end position="87"/>
    </location>
</feature>
<gene>
    <name evidence="2" type="ORF">K5I21_19300</name>
</gene>
<feature type="transmembrane region" description="Helical" evidence="1">
    <location>
        <begin position="42"/>
        <end position="63"/>
    </location>
</feature>
<accession>A0AAW5F801</accession>
<reference evidence="2" key="1">
    <citation type="journal article" date="2022" name="Cell Host Microbe">
        <title>Colonization of the live biotherapeutic product VE303 and modulation of the microbiota and metabolites in healthy volunteers.</title>
        <authorList>
            <person name="Dsouza M."/>
            <person name="Menon R."/>
            <person name="Crossette E."/>
            <person name="Bhattarai S.K."/>
            <person name="Schneider J."/>
            <person name="Kim Y.G."/>
            <person name="Reddy S."/>
            <person name="Caballero S."/>
            <person name="Felix C."/>
            <person name="Cornacchione L."/>
            <person name="Hendrickson J."/>
            <person name="Watson A.R."/>
            <person name="Minot S.S."/>
            <person name="Greenfield N."/>
            <person name="Schopf L."/>
            <person name="Szabady R."/>
            <person name="Patarroyo J."/>
            <person name="Smith W."/>
            <person name="Harrison P."/>
            <person name="Kuijper E.J."/>
            <person name="Kelly C.P."/>
            <person name="Olle B."/>
            <person name="Bobilev D."/>
            <person name="Silber J.L."/>
            <person name="Bucci V."/>
            <person name="Roberts B."/>
            <person name="Faith J."/>
            <person name="Norman J.M."/>
        </authorList>
    </citation>
    <scope>NUCLEOTIDE SEQUENCE</scope>
    <source>
        <strain evidence="2">VE303-04</strain>
    </source>
</reference>
<evidence type="ECO:0000313" key="3">
    <source>
        <dbReference type="Proteomes" id="UP001203136"/>
    </source>
</evidence>
<protein>
    <recommendedName>
        <fullName evidence="4">DUF304 domain-containing protein</fullName>
    </recommendedName>
</protein>
<evidence type="ECO:0000313" key="2">
    <source>
        <dbReference type="EMBL" id="MCK0087976.1"/>
    </source>
</evidence>
<comment type="caution">
    <text evidence="2">The sequence shown here is derived from an EMBL/GenBank/DDBJ whole genome shotgun (WGS) entry which is preliminary data.</text>
</comment>
<sequence>MRSQEKDFADGLNRGWLNRQLKEDENVIWIGKPVPGKLFHGYDAVMVPFSLAWFAISLLFVTQFSEEDIVFAVFGAVFFVFGLYLLIGRFFHAQIMKRNTDYIVTTKRILRRQGKNADYILLKKIPVVNRSVNRDGTGTITFGREPVEISLVYCRIRMPFYQREKREPVFYLEDVPDVEKVYRIITEQVMNEQ</sequence>
<dbReference type="Proteomes" id="UP001203136">
    <property type="component" value="Unassembled WGS sequence"/>
</dbReference>
<dbReference type="AlphaFoldDB" id="A0AAW5F801"/>
<proteinExistence type="predicted"/>